<protein>
    <submittedName>
        <fullName evidence="1">Uncharacterized protein</fullName>
    </submittedName>
</protein>
<evidence type="ECO:0000313" key="2">
    <source>
        <dbReference type="Proteomes" id="UP000033566"/>
    </source>
</evidence>
<dbReference type="RefSeq" id="WP_052097722.1">
    <property type="nucleotide sequence ID" value="NZ_CP011311.1"/>
</dbReference>
<evidence type="ECO:0000313" key="1">
    <source>
        <dbReference type="EMBL" id="AKE39637.1"/>
    </source>
</evidence>
<accession>A0A0F6QWW0</accession>
<dbReference type="OrthoDB" id="4420480at2"/>
<proteinExistence type="predicted"/>
<dbReference type="PATRIC" id="fig|161896.4.peg.1650"/>
<organism evidence="1 2">
    <name type="scientific">Corynebacterium camporealensis</name>
    <dbReference type="NCBI Taxonomy" id="161896"/>
    <lineage>
        <taxon>Bacteria</taxon>
        <taxon>Bacillati</taxon>
        <taxon>Actinomycetota</taxon>
        <taxon>Actinomycetes</taxon>
        <taxon>Mycobacteriales</taxon>
        <taxon>Corynebacteriaceae</taxon>
        <taxon>Corynebacterium</taxon>
    </lineage>
</organism>
<dbReference type="HOGENOM" id="CLU_130307_1_0_11"/>
<gene>
    <name evidence="1" type="ORF">UL81_08435</name>
</gene>
<keyword evidence="2" id="KW-1185">Reference proteome</keyword>
<dbReference type="Proteomes" id="UP000033566">
    <property type="component" value="Chromosome"/>
</dbReference>
<dbReference type="KEGG" id="ccj:UL81_08435"/>
<name>A0A0F6QWW0_9CORY</name>
<dbReference type="STRING" id="161896.UL81_08435"/>
<dbReference type="EMBL" id="CP011311">
    <property type="protein sequence ID" value="AKE39637.1"/>
    <property type="molecule type" value="Genomic_DNA"/>
</dbReference>
<reference evidence="1 2" key="1">
    <citation type="journal article" date="2015" name="Genome Announc.">
        <title>Complete Genome Sequence of Corynebacterium camporealensis DSM 44610, Isolated from the Milk of a Manchega Sheep with Subclinical Mastitis.</title>
        <authorList>
            <person name="Ruckert C."/>
            <person name="Albersmeier A."/>
            <person name="Winkler A."/>
            <person name="Tauch A."/>
        </authorList>
    </citation>
    <scope>NUCLEOTIDE SEQUENCE [LARGE SCALE GENOMIC DNA]</scope>
    <source>
        <strain evidence="1 2">DSM 44610</strain>
    </source>
</reference>
<sequence length="157" mass="17726">MSEMVWFWQEGKLYDASGNPLATTSTGTSLETALETTEHLGQAAHQRILLERAPGSRFSLRATTATGEVFRCRQTGLSITRLRAVCGDREYLLDRINPFRRARDIHDFDGHTLARTEPQQRNRLDISPIDGELPALDAVFITYACFQVDILQKLMLS</sequence>
<dbReference type="AlphaFoldDB" id="A0A0F6QWW0"/>